<dbReference type="KEGG" id="ccin:112494896"/>
<name>A0AAJ7RNX2_CEPCN</name>
<keyword evidence="1" id="KW-1185">Reference proteome</keyword>
<evidence type="ECO:0000313" key="1">
    <source>
        <dbReference type="Proteomes" id="UP000694920"/>
    </source>
</evidence>
<reference evidence="2" key="1">
    <citation type="submission" date="2025-08" db="UniProtKB">
        <authorList>
            <consortium name="RefSeq"/>
        </authorList>
    </citation>
    <scope>IDENTIFICATION</scope>
</reference>
<organism evidence="1 2">
    <name type="scientific">Cephus cinctus</name>
    <name type="common">Wheat stem sawfly</name>
    <dbReference type="NCBI Taxonomy" id="211228"/>
    <lineage>
        <taxon>Eukaryota</taxon>
        <taxon>Metazoa</taxon>
        <taxon>Ecdysozoa</taxon>
        <taxon>Arthropoda</taxon>
        <taxon>Hexapoda</taxon>
        <taxon>Insecta</taxon>
        <taxon>Pterygota</taxon>
        <taxon>Neoptera</taxon>
        <taxon>Endopterygota</taxon>
        <taxon>Hymenoptera</taxon>
        <taxon>Cephoidea</taxon>
        <taxon>Cephidae</taxon>
        <taxon>Cephus</taxon>
    </lineage>
</organism>
<dbReference type="RefSeq" id="XP_024944409.1">
    <property type="nucleotide sequence ID" value="XM_025088641.1"/>
</dbReference>
<protein>
    <submittedName>
        <fullName evidence="2">Uncharacterized protein LOC112494896</fullName>
    </submittedName>
</protein>
<accession>A0AAJ7RNX2</accession>
<sequence>MLLRFGDVHRVAQSHEGDSAGAHAVSGNRRRSWNVTVVRRNRWNLCPWLRLVARNSSSNGVPAEKDSVNENQARAINCSLSRPSRNQDLTGRAKKLPTNLDSLTVMLSAMSNTDAQ</sequence>
<dbReference type="AlphaFoldDB" id="A0AAJ7RNX2"/>
<gene>
    <name evidence="2" type="primary">LOC112494896</name>
</gene>
<dbReference type="GeneID" id="112494896"/>
<dbReference type="Proteomes" id="UP000694920">
    <property type="component" value="Unplaced"/>
</dbReference>
<proteinExistence type="predicted"/>
<evidence type="ECO:0000313" key="2">
    <source>
        <dbReference type="RefSeq" id="XP_024944409.1"/>
    </source>
</evidence>